<dbReference type="SUPFAM" id="SSF51306">
    <property type="entry name" value="LexA/Signal peptidase"/>
    <property type="match status" value="1"/>
</dbReference>
<evidence type="ECO:0000313" key="4">
    <source>
        <dbReference type="EMBL" id="KAB2692773.1"/>
    </source>
</evidence>
<sequence>ANAETAIERVVTIVPHHEVMAGWNLENTRIVTDGVWRQIKRVIGLPGDRVQMRGGVLYINDQAVKRDRIGTINNPDVTEQ</sequence>
<dbReference type="AlphaFoldDB" id="A0AB34DD17"/>
<feature type="non-terminal residue" evidence="4">
    <location>
        <position position="1"/>
    </location>
</feature>
<gene>
    <name evidence="4" type="ORF">F9L03_26480</name>
</gene>
<feature type="non-terminal residue" evidence="4">
    <location>
        <position position="80"/>
    </location>
</feature>
<comment type="catalytic activity">
    <reaction evidence="1">
        <text>Cleavage of hydrophobic, N-terminal signal or leader sequences from secreted and periplasmic proteins.</text>
        <dbReference type="EC" id="3.4.21.89"/>
    </reaction>
</comment>
<dbReference type="Proteomes" id="UP000435957">
    <property type="component" value="Unassembled WGS sequence"/>
</dbReference>
<keyword evidence="5" id="KW-1185">Reference proteome</keyword>
<dbReference type="GO" id="GO:0016020">
    <property type="term" value="C:membrane"/>
    <property type="evidence" value="ECO:0007669"/>
    <property type="project" value="InterPro"/>
</dbReference>
<evidence type="ECO:0000259" key="3">
    <source>
        <dbReference type="Pfam" id="PF10502"/>
    </source>
</evidence>
<feature type="domain" description="Peptidase S26" evidence="3">
    <location>
        <begin position="38"/>
        <end position="69"/>
    </location>
</feature>
<dbReference type="InterPro" id="IPR019757">
    <property type="entry name" value="Pept_S26A_signal_pept_1_Lys-AS"/>
</dbReference>
<organism evidence="4 5">
    <name type="scientific">Brucella lupini</name>
    <dbReference type="NCBI Taxonomy" id="255457"/>
    <lineage>
        <taxon>Bacteria</taxon>
        <taxon>Pseudomonadati</taxon>
        <taxon>Pseudomonadota</taxon>
        <taxon>Alphaproteobacteria</taxon>
        <taxon>Hyphomicrobiales</taxon>
        <taxon>Brucellaceae</taxon>
        <taxon>Brucella/Ochrobactrum group</taxon>
        <taxon>Brucella</taxon>
    </lineage>
</organism>
<dbReference type="EMBL" id="WBWF01000085">
    <property type="protein sequence ID" value="KAB2692773.1"/>
    <property type="molecule type" value="Genomic_DNA"/>
</dbReference>
<evidence type="ECO:0000256" key="1">
    <source>
        <dbReference type="ARBA" id="ARBA00000677"/>
    </source>
</evidence>
<evidence type="ECO:0000313" key="5">
    <source>
        <dbReference type="Proteomes" id="UP000435957"/>
    </source>
</evidence>
<dbReference type="Gene3D" id="2.10.109.10">
    <property type="entry name" value="Umud Fragment, subunit A"/>
    <property type="match status" value="1"/>
</dbReference>
<dbReference type="EC" id="3.4.21.89" evidence="2"/>
<dbReference type="PROSITE" id="PS00760">
    <property type="entry name" value="SPASE_I_2"/>
    <property type="match status" value="1"/>
</dbReference>
<dbReference type="InterPro" id="IPR036286">
    <property type="entry name" value="LexA/Signal_pep-like_sf"/>
</dbReference>
<dbReference type="Pfam" id="PF10502">
    <property type="entry name" value="Peptidase_S26"/>
    <property type="match status" value="1"/>
</dbReference>
<protein>
    <recommendedName>
        <fullName evidence="2">signal peptidase I</fullName>
        <ecNumber evidence="2">3.4.21.89</ecNumber>
    </recommendedName>
</protein>
<dbReference type="GO" id="GO:0004252">
    <property type="term" value="F:serine-type endopeptidase activity"/>
    <property type="evidence" value="ECO:0007669"/>
    <property type="project" value="InterPro"/>
</dbReference>
<comment type="caution">
    <text evidence="4">The sequence shown here is derived from an EMBL/GenBank/DDBJ whole genome shotgun (WGS) entry which is preliminary data.</text>
</comment>
<evidence type="ECO:0000256" key="2">
    <source>
        <dbReference type="ARBA" id="ARBA00013208"/>
    </source>
</evidence>
<dbReference type="GO" id="GO:0009003">
    <property type="term" value="F:signal peptidase activity"/>
    <property type="evidence" value="ECO:0007669"/>
    <property type="project" value="UniProtKB-EC"/>
</dbReference>
<proteinExistence type="predicted"/>
<dbReference type="InterPro" id="IPR019533">
    <property type="entry name" value="Peptidase_S26"/>
</dbReference>
<name>A0AB34DD17_9HYPH</name>
<reference evidence="4 5" key="1">
    <citation type="submission" date="2019-09" db="EMBL/GenBank/DDBJ databases">
        <title>Taxonomic organization of the family Brucellaceae based on a phylogenomic approach.</title>
        <authorList>
            <person name="Leclercq S."/>
            <person name="Cloeckaert A."/>
            <person name="Zygmunt M.S."/>
        </authorList>
    </citation>
    <scope>NUCLEOTIDE SEQUENCE [LARGE SCALE GENOMIC DNA]</scope>
    <source>
        <strain evidence="4 5">LUP23</strain>
    </source>
</reference>
<accession>A0AB34DD17</accession>
<dbReference type="GO" id="GO:0006465">
    <property type="term" value="P:signal peptide processing"/>
    <property type="evidence" value="ECO:0007669"/>
    <property type="project" value="InterPro"/>
</dbReference>